<dbReference type="GO" id="GO:0045892">
    <property type="term" value="P:negative regulation of DNA-templated transcription"/>
    <property type="evidence" value="ECO:0007669"/>
    <property type="project" value="TreeGrafter"/>
</dbReference>
<feature type="binding site" evidence="7">
    <location>
        <position position="135"/>
    </location>
    <ligand>
        <name>Zn(2+)</name>
        <dbReference type="ChEBI" id="CHEBI:29105"/>
    </ligand>
</feature>
<evidence type="ECO:0000256" key="7">
    <source>
        <dbReference type="PIRSR" id="PIRSR602481-1"/>
    </source>
</evidence>
<dbReference type="GO" id="GO:0003700">
    <property type="term" value="F:DNA-binding transcription factor activity"/>
    <property type="evidence" value="ECO:0007669"/>
    <property type="project" value="InterPro"/>
</dbReference>
<dbReference type="InterPro" id="IPR036390">
    <property type="entry name" value="WH_DNA-bd_sf"/>
</dbReference>
<feature type="binding site" evidence="8">
    <location>
        <position position="127"/>
    </location>
    <ligand>
        <name>Fe cation</name>
        <dbReference type="ChEBI" id="CHEBI:24875"/>
    </ligand>
</feature>
<accession>A0A1M4YC60</accession>
<feature type="binding site" evidence="7">
    <location>
        <position position="95"/>
    </location>
    <ligand>
        <name>Zn(2+)</name>
        <dbReference type="ChEBI" id="CHEBI:29105"/>
    </ligand>
</feature>
<proteinExistence type="inferred from homology"/>
<dbReference type="GO" id="GO:0000976">
    <property type="term" value="F:transcription cis-regulatory region binding"/>
    <property type="evidence" value="ECO:0007669"/>
    <property type="project" value="TreeGrafter"/>
</dbReference>
<keyword evidence="2" id="KW-0678">Repressor</keyword>
<protein>
    <submittedName>
        <fullName evidence="9">Fur family transcriptional regulator, ferric uptake regulator</fullName>
    </submittedName>
</protein>
<dbReference type="Proteomes" id="UP000184114">
    <property type="component" value="Unassembled WGS sequence"/>
</dbReference>
<dbReference type="RefSeq" id="WP_072976981.1">
    <property type="nucleotide sequence ID" value="NZ_FQTY01000016.1"/>
</dbReference>
<keyword evidence="4" id="KW-0805">Transcription regulation</keyword>
<dbReference type="STRING" id="1123404.SAMN02745784_02590"/>
<sequence>MIKIDNKEIFSKYRIKNTKQRNVVLDILKSSDAPMTAEEIFIETQGSNISMNFSTVYRILNTFVSKDIVIKSSIGEEDKNMYELNKEEHSHYLICNSCKRMIKIGHCPLEEYENQIQKNTKFHITGHKLEIYGYCPECAENKDREGEYQ</sequence>
<comment type="similarity">
    <text evidence="1">Belongs to the Fur family.</text>
</comment>
<feature type="binding site" evidence="8">
    <location>
        <position position="89"/>
    </location>
    <ligand>
        <name>Fe cation</name>
        <dbReference type="ChEBI" id="CHEBI:24875"/>
    </ligand>
</feature>
<keyword evidence="8" id="KW-0408">Iron</keyword>
<keyword evidence="3 7" id="KW-0862">Zinc</keyword>
<dbReference type="Pfam" id="PF01475">
    <property type="entry name" value="FUR"/>
    <property type="match status" value="1"/>
</dbReference>
<evidence type="ECO:0000256" key="2">
    <source>
        <dbReference type="ARBA" id="ARBA00022491"/>
    </source>
</evidence>
<feature type="binding site" evidence="7">
    <location>
        <position position="138"/>
    </location>
    <ligand>
        <name>Zn(2+)</name>
        <dbReference type="ChEBI" id="CHEBI:29105"/>
    </ligand>
</feature>
<dbReference type="Gene3D" id="1.10.10.10">
    <property type="entry name" value="Winged helix-like DNA-binding domain superfamily/Winged helix DNA-binding domain"/>
    <property type="match status" value="1"/>
</dbReference>
<name>A0A1M4YC60_9FIRM</name>
<evidence type="ECO:0000256" key="8">
    <source>
        <dbReference type="PIRSR" id="PIRSR602481-2"/>
    </source>
</evidence>
<dbReference type="GeneID" id="90995852"/>
<evidence type="ECO:0000313" key="9">
    <source>
        <dbReference type="EMBL" id="SHF03198.1"/>
    </source>
</evidence>
<evidence type="ECO:0000313" key="10">
    <source>
        <dbReference type="Proteomes" id="UP000184114"/>
    </source>
</evidence>
<evidence type="ECO:0000256" key="1">
    <source>
        <dbReference type="ARBA" id="ARBA00007957"/>
    </source>
</evidence>
<dbReference type="PANTHER" id="PTHR33202:SF8">
    <property type="entry name" value="PEROXIDE-RESPONSIVE REPRESSOR PERR"/>
    <property type="match status" value="1"/>
</dbReference>
<keyword evidence="6" id="KW-0804">Transcription</keyword>
<dbReference type="InterPro" id="IPR002481">
    <property type="entry name" value="FUR"/>
</dbReference>
<dbReference type="AlphaFoldDB" id="A0A1M4YC60"/>
<dbReference type="GO" id="GO:0008270">
    <property type="term" value="F:zinc ion binding"/>
    <property type="evidence" value="ECO:0007669"/>
    <property type="project" value="TreeGrafter"/>
</dbReference>
<dbReference type="InterPro" id="IPR043135">
    <property type="entry name" value="Fur_C"/>
</dbReference>
<keyword evidence="10" id="KW-1185">Reference proteome</keyword>
<feature type="binding site" evidence="8">
    <location>
        <position position="110"/>
    </location>
    <ligand>
        <name>Fe cation</name>
        <dbReference type="ChEBI" id="CHEBI:24875"/>
    </ligand>
</feature>
<dbReference type="GO" id="GO:1900376">
    <property type="term" value="P:regulation of secondary metabolite biosynthetic process"/>
    <property type="evidence" value="ECO:0007669"/>
    <property type="project" value="TreeGrafter"/>
</dbReference>
<reference evidence="10" key="1">
    <citation type="submission" date="2016-11" db="EMBL/GenBank/DDBJ databases">
        <authorList>
            <person name="Varghese N."/>
            <person name="Submissions S."/>
        </authorList>
    </citation>
    <scope>NUCLEOTIDE SEQUENCE [LARGE SCALE GENOMIC DNA]</scope>
    <source>
        <strain evidence="10">DSM 18095</strain>
    </source>
</reference>
<evidence type="ECO:0000256" key="5">
    <source>
        <dbReference type="ARBA" id="ARBA00023125"/>
    </source>
</evidence>
<evidence type="ECO:0000256" key="4">
    <source>
        <dbReference type="ARBA" id="ARBA00023015"/>
    </source>
</evidence>
<dbReference type="Gene3D" id="3.30.1490.190">
    <property type="match status" value="1"/>
</dbReference>
<dbReference type="PANTHER" id="PTHR33202">
    <property type="entry name" value="ZINC UPTAKE REGULATION PROTEIN"/>
    <property type="match status" value="1"/>
</dbReference>
<dbReference type="CDD" id="cd07153">
    <property type="entry name" value="Fur_like"/>
    <property type="match status" value="1"/>
</dbReference>
<evidence type="ECO:0000256" key="6">
    <source>
        <dbReference type="ARBA" id="ARBA00023163"/>
    </source>
</evidence>
<dbReference type="SUPFAM" id="SSF46785">
    <property type="entry name" value="Winged helix' DNA-binding domain"/>
    <property type="match status" value="1"/>
</dbReference>
<keyword evidence="5" id="KW-0238">DNA-binding</keyword>
<comment type="cofactor">
    <cofactor evidence="7">
        <name>Zn(2+)</name>
        <dbReference type="ChEBI" id="CHEBI:29105"/>
    </cofactor>
    <text evidence="7">Binds 1 zinc ion per subunit.</text>
</comment>
<comment type="cofactor">
    <cofactor evidence="8">
        <name>Mn(2+)</name>
        <dbReference type="ChEBI" id="CHEBI:29035"/>
    </cofactor>
    <cofactor evidence="8">
        <name>Fe(2+)</name>
        <dbReference type="ChEBI" id="CHEBI:29033"/>
    </cofactor>
    <text evidence="8">Binds 1 Mn(2+) or Fe(2+) ion per subunit.</text>
</comment>
<organism evidence="9 10">
    <name type="scientific">Tissierella praeacuta DSM 18095</name>
    <dbReference type="NCBI Taxonomy" id="1123404"/>
    <lineage>
        <taxon>Bacteria</taxon>
        <taxon>Bacillati</taxon>
        <taxon>Bacillota</taxon>
        <taxon>Tissierellia</taxon>
        <taxon>Tissierellales</taxon>
        <taxon>Tissierellaceae</taxon>
        <taxon>Tissierella</taxon>
    </lineage>
</organism>
<dbReference type="EMBL" id="FQTY01000016">
    <property type="protein sequence ID" value="SHF03198.1"/>
    <property type="molecule type" value="Genomic_DNA"/>
</dbReference>
<gene>
    <name evidence="9" type="ORF">SAMN02745784_02590</name>
</gene>
<dbReference type="InterPro" id="IPR036388">
    <property type="entry name" value="WH-like_DNA-bd_sf"/>
</dbReference>
<feature type="binding site" evidence="7">
    <location>
        <position position="98"/>
    </location>
    <ligand>
        <name>Zn(2+)</name>
        <dbReference type="ChEBI" id="CHEBI:29105"/>
    </ligand>
</feature>
<keyword evidence="7" id="KW-0479">Metal-binding</keyword>
<evidence type="ECO:0000256" key="3">
    <source>
        <dbReference type="ARBA" id="ARBA00022833"/>
    </source>
</evidence>